<sequence>MAMLITRPVVHPVVHQQQPGGVSTIFQLDNTGTWFENLALRPDGDIIATRMDVPELWLIDPVTREGRSLVTIPGVTGAIGITQLTYDTYVVGAGNVTADPFNFQAGSMQVFLLEFKRGIPCVKLVTALPDAMFINGITPWSSTEVLVSDTVLGAVYQIDVSRGAITKVLSHEGFAGINGIGVRDGFLYYIINNNQTFFRVSVNTNFDITGSPEAIFSGLSMDDLSLARDGTAYIAAVGTGQIIRVNSDGSNTTVAGAANSTDAMGCTAVRLARSKGFDKILYVTTNGGLGAPVNGSVPEPAKIIAVKL</sequence>
<gene>
    <name evidence="1" type="ORF">BKA59DRAFT_492528</name>
</gene>
<dbReference type="PANTHER" id="PTHR42060">
    <property type="entry name" value="NHL REPEAT-CONTAINING PROTEIN-RELATED"/>
    <property type="match status" value="1"/>
</dbReference>
<dbReference type="SUPFAM" id="SSF63829">
    <property type="entry name" value="Calcium-dependent phosphotriesterase"/>
    <property type="match status" value="1"/>
</dbReference>
<dbReference type="PANTHER" id="PTHR42060:SF1">
    <property type="entry name" value="NHL REPEAT-CONTAINING PROTEIN"/>
    <property type="match status" value="1"/>
</dbReference>
<name>A0A8K0WE29_9HYPO</name>
<reference evidence="1" key="1">
    <citation type="journal article" date="2021" name="Nat. Commun.">
        <title>Genetic determinants of endophytism in the Arabidopsis root mycobiome.</title>
        <authorList>
            <person name="Mesny F."/>
            <person name="Miyauchi S."/>
            <person name="Thiergart T."/>
            <person name="Pickel B."/>
            <person name="Atanasova L."/>
            <person name="Karlsson M."/>
            <person name="Huettel B."/>
            <person name="Barry K.W."/>
            <person name="Haridas S."/>
            <person name="Chen C."/>
            <person name="Bauer D."/>
            <person name="Andreopoulos W."/>
            <person name="Pangilinan J."/>
            <person name="LaButti K."/>
            <person name="Riley R."/>
            <person name="Lipzen A."/>
            <person name="Clum A."/>
            <person name="Drula E."/>
            <person name="Henrissat B."/>
            <person name="Kohler A."/>
            <person name="Grigoriev I.V."/>
            <person name="Martin F.M."/>
            <person name="Hacquard S."/>
        </authorList>
    </citation>
    <scope>NUCLEOTIDE SEQUENCE</scope>
    <source>
        <strain evidence="1">MPI-SDFR-AT-0068</strain>
    </source>
</reference>
<dbReference type="OrthoDB" id="9977941at2759"/>
<evidence type="ECO:0000313" key="2">
    <source>
        <dbReference type="Proteomes" id="UP000813427"/>
    </source>
</evidence>
<comment type="caution">
    <text evidence="1">The sequence shown here is derived from an EMBL/GenBank/DDBJ whole genome shotgun (WGS) entry which is preliminary data.</text>
</comment>
<evidence type="ECO:0008006" key="3">
    <source>
        <dbReference type="Google" id="ProtNLM"/>
    </source>
</evidence>
<dbReference type="Gene3D" id="2.120.10.30">
    <property type="entry name" value="TolB, C-terminal domain"/>
    <property type="match status" value="1"/>
</dbReference>
<dbReference type="EMBL" id="JAGPXF010000003">
    <property type="protein sequence ID" value="KAH7252675.1"/>
    <property type="molecule type" value="Genomic_DNA"/>
</dbReference>
<dbReference type="AlphaFoldDB" id="A0A8K0WE29"/>
<dbReference type="InterPro" id="IPR052998">
    <property type="entry name" value="Hetero-Diels-Alderase-like"/>
</dbReference>
<protein>
    <recommendedName>
        <fullName evidence="3">SMP-30/Gluconolactonase/LRE-like region domain-containing protein</fullName>
    </recommendedName>
</protein>
<accession>A0A8K0WE29</accession>
<organism evidence="1 2">
    <name type="scientific">Fusarium tricinctum</name>
    <dbReference type="NCBI Taxonomy" id="61284"/>
    <lineage>
        <taxon>Eukaryota</taxon>
        <taxon>Fungi</taxon>
        <taxon>Dikarya</taxon>
        <taxon>Ascomycota</taxon>
        <taxon>Pezizomycotina</taxon>
        <taxon>Sordariomycetes</taxon>
        <taxon>Hypocreomycetidae</taxon>
        <taxon>Hypocreales</taxon>
        <taxon>Nectriaceae</taxon>
        <taxon>Fusarium</taxon>
        <taxon>Fusarium tricinctum species complex</taxon>
    </lineage>
</organism>
<dbReference type="InterPro" id="IPR011042">
    <property type="entry name" value="6-blade_b-propeller_TolB-like"/>
</dbReference>
<keyword evidence="2" id="KW-1185">Reference proteome</keyword>
<evidence type="ECO:0000313" key="1">
    <source>
        <dbReference type="EMBL" id="KAH7252675.1"/>
    </source>
</evidence>
<proteinExistence type="predicted"/>
<dbReference type="Proteomes" id="UP000813427">
    <property type="component" value="Unassembled WGS sequence"/>
</dbReference>